<comment type="subcellular location">
    <subcellularLocation>
        <location evidence="1">Cell membrane</location>
        <topology evidence="1">Multi-pass membrane protein</topology>
    </subcellularLocation>
</comment>
<evidence type="ECO:0000256" key="5">
    <source>
        <dbReference type="ARBA" id="ARBA00022989"/>
    </source>
</evidence>
<accession>A0A162LEZ1</accession>
<dbReference type="EMBL" id="LITQ01000001">
    <property type="protein sequence ID" value="OAA94962.1"/>
    <property type="molecule type" value="Genomic_DNA"/>
</dbReference>
<evidence type="ECO:0000256" key="7">
    <source>
        <dbReference type="ARBA" id="ARBA00023224"/>
    </source>
</evidence>
<reference evidence="14 16" key="1">
    <citation type="journal article" date="2015" name="Biotechnol. Bioeng.">
        <title>Genome sequence and phenotypic characterization of Caulobacter segnis.</title>
        <authorList>
            <person name="Patel S."/>
            <person name="Fletcher B."/>
            <person name="Scott D.C."/>
            <person name="Ely B."/>
        </authorList>
    </citation>
    <scope>NUCLEOTIDE SEQUENCE [LARGE SCALE GENOMIC DNA]</scope>
    <source>
        <strain evidence="14 16">PS02</strain>
    </source>
</reference>
<dbReference type="PATRIC" id="fig|1705578.3.peg.189"/>
<sequence length="664" mass="73686">MKSIKSKIVLLASLICIFSLLVSSAVTYYISYEVVTSQLKDRILVSSDKYAEATDKWFDGEGKIVNEIGDSVENIGIAQKDNVLSYLQEKLKDNKSVTDIYIGAADKSNIDAGGWVPPAGYDCTQRDWYKKAVGKKGIIYSSPYLDMDIKKMVITIARPIFQNGSIVGVLACDISLETITNIIQRAKVINNSYGFLIDSDSNFIIHPNKDFQPRDKKLQNVNDVMNGQFRNILSSNFIKLKDYDGNEKYFVTSKIPSSSWIVGFSVPVSEITKPLQSLVRSFIIIIALCIIAAFLVSIYFGKKIGDPILSLSKMADKISNFDLTYDDKYNYLLNYKDEIGKLSNSFNIMHKELTQLVKEILGDSNDINKSSTELTKLAEQLSLKSEIMNSAVKNIVDSIQETSAVSEEISASIEEIGGNVNQLSERAVEGNSSADKIQSAAVDIRNKTEESIENTKKMYEEKKEKMLKVIEDIKVVENIKVMADTIASIAENTELLALNAAIEAARAGEKGKGFEVVAGEVRRLAEESSKAVVAIQGTISKVYEAFKSCSDNGNDILDFIHENVDPQLEAFRNTGDKYYKDAEFLNKMSYDVASMSEELNATVSQMNDVVQNMAQNAFKSSENAETIKGNIDETSAAVNKIVLTAEKEEQLAENLNNIVKKFKI</sequence>
<dbReference type="CDD" id="cd12913">
    <property type="entry name" value="PDC1_MCP_like"/>
    <property type="match status" value="1"/>
</dbReference>
<dbReference type="SMART" id="SM00304">
    <property type="entry name" value="HAMP"/>
    <property type="match status" value="1"/>
</dbReference>
<evidence type="ECO:0000256" key="11">
    <source>
        <dbReference type="SAM" id="Phobius"/>
    </source>
</evidence>
<evidence type="ECO:0000256" key="6">
    <source>
        <dbReference type="ARBA" id="ARBA00023136"/>
    </source>
</evidence>
<evidence type="ECO:0000313" key="15">
    <source>
        <dbReference type="EMBL" id="OBR91703.1"/>
    </source>
</evidence>
<dbReference type="Pfam" id="PF02743">
    <property type="entry name" value="dCache_1"/>
    <property type="match status" value="1"/>
</dbReference>
<evidence type="ECO:0000256" key="10">
    <source>
        <dbReference type="SAM" id="Coils"/>
    </source>
</evidence>
<evidence type="ECO:0000259" key="12">
    <source>
        <dbReference type="PROSITE" id="PS50111"/>
    </source>
</evidence>
<feature type="domain" description="HAMP" evidence="13">
    <location>
        <begin position="302"/>
        <end position="358"/>
    </location>
</feature>
<dbReference type="SUPFAM" id="SSF58104">
    <property type="entry name" value="Methyl-accepting chemotaxis protein (MCP) signaling domain"/>
    <property type="match status" value="1"/>
</dbReference>
<keyword evidence="10" id="KW-0175">Coiled coil</keyword>
<evidence type="ECO:0000313" key="17">
    <source>
        <dbReference type="Proteomes" id="UP000093694"/>
    </source>
</evidence>
<proteinExistence type="inferred from homology"/>
<keyword evidence="7 9" id="KW-0807">Transducer</keyword>
<dbReference type="Proteomes" id="UP000077384">
    <property type="component" value="Unassembled WGS sequence"/>
</dbReference>
<dbReference type="PANTHER" id="PTHR32089">
    <property type="entry name" value="METHYL-ACCEPTING CHEMOTAXIS PROTEIN MCPB"/>
    <property type="match status" value="1"/>
</dbReference>
<evidence type="ECO:0000256" key="9">
    <source>
        <dbReference type="PROSITE-ProRule" id="PRU00284"/>
    </source>
</evidence>
<evidence type="ECO:0000256" key="3">
    <source>
        <dbReference type="ARBA" id="ARBA00022500"/>
    </source>
</evidence>
<dbReference type="InterPro" id="IPR003660">
    <property type="entry name" value="HAMP_dom"/>
</dbReference>
<dbReference type="SUPFAM" id="SSF103190">
    <property type="entry name" value="Sensory domain-like"/>
    <property type="match status" value="1"/>
</dbReference>
<comment type="caution">
    <text evidence="14">The sequence shown here is derived from an EMBL/GenBank/DDBJ whole genome shotgun (WGS) entry which is preliminary data.</text>
</comment>
<gene>
    <name evidence="14" type="primary">mcpB_4</name>
    <name evidence="15" type="synonym">mcpB_9</name>
    <name evidence="15" type="ORF">CLCOS_33430</name>
    <name evidence="14" type="ORF">WX73_01371</name>
</gene>
<dbReference type="RefSeq" id="WP_063599875.1">
    <property type="nucleotide sequence ID" value="NZ_LITQ01000001.1"/>
</dbReference>
<organism evidence="14 16">
    <name type="scientific">Clostridium coskatii</name>
    <dbReference type="NCBI Taxonomy" id="1705578"/>
    <lineage>
        <taxon>Bacteria</taxon>
        <taxon>Bacillati</taxon>
        <taxon>Bacillota</taxon>
        <taxon>Clostridia</taxon>
        <taxon>Eubacteriales</taxon>
        <taxon>Clostridiaceae</taxon>
        <taxon>Clostridium</taxon>
    </lineage>
</organism>
<evidence type="ECO:0000256" key="1">
    <source>
        <dbReference type="ARBA" id="ARBA00004651"/>
    </source>
</evidence>
<feature type="transmembrane region" description="Helical" evidence="11">
    <location>
        <begin position="278"/>
        <end position="300"/>
    </location>
</feature>
<dbReference type="GO" id="GO:0005886">
    <property type="term" value="C:plasma membrane"/>
    <property type="evidence" value="ECO:0007669"/>
    <property type="project" value="UniProtKB-SubCell"/>
</dbReference>
<dbReference type="InterPro" id="IPR033479">
    <property type="entry name" value="dCache_1"/>
</dbReference>
<feature type="domain" description="Methyl-accepting transducer" evidence="12">
    <location>
        <begin position="370"/>
        <end position="614"/>
    </location>
</feature>
<evidence type="ECO:0000256" key="8">
    <source>
        <dbReference type="ARBA" id="ARBA00029447"/>
    </source>
</evidence>
<dbReference type="GO" id="GO:0006935">
    <property type="term" value="P:chemotaxis"/>
    <property type="evidence" value="ECO:0007669"/>
    <property type="project" value="UniProtKB-KW"/>
</dbReference>
<dbReference type="PROSITE" id="PS50111">
    <property type="entry name" value="CHEMOTAXIS_TRANSDUC_2"/>
    <property type="match status" value="1"/>
</dbReference>
<dbReference type="InterPro" id="IPR029151">
    <property type="entry name" value="Sensor-like_sf"/>
</dbReference>
<dbReference type="CDD" id="cd12912">
    <property type="entry name" value="PDC2_MCP_like"/>
    <property type="match status" value="1"/>
</dbReference>
<evidence type="ECO:0000256" key="4">
    <source>
        <dbReference type="ARBA" id="ARBA00022692"/>
    </source>
</evidence>
<keyword evidence="6 11" id="KW-0472">Membrane</keyword>
<dbReference type="AlphaFoldDB" id="A0A162LEZ1"/>
<dbReference type="SMART" id="SM00283">
    <property type="entry name" value="MA"/>
    <property type="match status" value="1"/>
</dbReference>
<evidence type="ECO:0000313" key="16">
    <source>
        <dbReference type="Proteomes" id="UP000077384"/>
    </source>
</evidence>
<dbReference type="Gene3D" id="3.30.450.20">
    <property type="entry name" value="PAS domain"/>
    <property type="match status" value="2"/>
</dbReference>
<evidence type="ECO:0000259" key="13">
    <source>
        <dbReference type="PROSITE" id="PS50885"/>
    </source>
</evidence>
<dbReference type="GO" id="GO:0007165">
    <property type="term" value="P:signal transduction"/>
    <property type="evidence" value="ECO:0007669"/>
    <property type="project" value="UniProtKB-KW"/>
</dbReference>
<dbReference type="Proteomes" id="UP000093694">
    <property type="component" value="Unassembled WGS sequence"/>
</dbReference>
<dbReference type="Pfam" id="PF00015">
    <property type="entry name" value="MCPsignal"/>
    <property type="match status" value="1"/>
</dbReference>
<evidence type="ECO:0000313" key="14">
    <source>
        <dbReference type="EMBL" id="OAA94962.1"/>
    </source>
</evidence>
<reference evidence="15 17" key="2">
    <citation type="journal article" date="2016" name="Front. Microbiol.">
        <title>Industrial Acetogenic Biocatalysts: A Comparative Metabolic and Genomic Analysis.</title>
        <authorList>
            <person name="Bengelsdorf F."/>
            <person name="Poehlein A."/>
            <person name="Sonja S."/>
            <person name="Erz C."/>
            <person name="Hummel T."/>
            <person name="Hoffmeister S."/>
            <person name="Daniel R."/>
            <person name="Durre P."/>
        </authorList>
    </citation>
    <scope>NUCLEOTIDE SEQUENCE [LARGE SCALE GENOMIC DNA]</scope>
    <source>
        <strain evidence="15 17">PTA-10522</strain>
    </source>
</reference>
<protein>
    <submittedName>
        <fullName evidence="14">Methyl-accepting chemotaxis protein McpB</fullName>
    </submittedName>
</protein>
<dbReference type="PROSITE" id="PS50885">
    <property type="entry name" value="HAMP"/>
    <property type="match status" value="1"/>
</dbReference>
<name>A0A162LEZ1_9CLOT</name>
<comment type="similarity">
    <text evidence="8">Belongs to the methyl-accepting chemotaxis (MCP) protein family.</text>
</comment>
<dbReference type="InterPro" id="IPR004089">
    <property type="entry name" value="MCPsignal_dom"/>
</dbReference>
<keyword evidence="17" id="KW-1185">Reference proteome</keyword>
<dbReference type="CDD" id="cd06225">
    <property type="entry name" value="HAMP"/>
    <property type="match status" value="1"/>
</dbReference>
<dbReference type="Gene3D" id="1.10.287.950">
    <property type="entry name" value="Methyl-accepting chemotaxis protein"/>
    <property type="match status" value="1"/>
</dbReference>
<keyword evidence="2" id="KW-1003">Cell membrane</keyword>
<dbReference type="PANTHER" id="PTHR32089:SF112">
    <property type="entry name" value="LYSOZYME-LIKE PROTEIN-RELATED"/>
    <property type="match status" value="1"/>
</dbReference>
<keyword evidence="4 11" id="KW-0812">Transmembrane</keyword>
<dbReference type="Gene3D" id="6.10.340.10">
    <property type="match status" value="1"/>
</dbReference>
<dbReference type="EMBL" id="LROR01000067">
    <property type="protein sequence ID" value="OBR91703.1"/>
    <property type="molecule type" value="Genomic_DNA"/>
</dbReference>
<feature type="coiled-coil region" evidence="10">
    <location>
        <begin position="445"/>
        <end position="472"/>
    </location>
</feature>
<dbReference type="Pfam" id="PF00672">
    <property type="entry name" value="HAMP"/>
    <property type="match status" value="1"/>
</dbReference>
<keyword evidence="5 11" id="KW-1133">Transmembrane helix</keyword>
<evidence type="ECO:0000256" key="2">
    <source>
        <dbReference type="ARBA" id="ARBA00022475"/>
    </source>
</evidence>
<keyword evidence="3" id="KW-0145">Chemotaxis</keyword>